<dbReference type="AlphaFoldDB" id="A0A6G0ZFB1"/>
<keyword evidence="3" id="KW-1185">Reference proteome</keyword>
<evidence type="ECO:0000313" key="3">
    <source>
        <dbReference type="Proteomes" id="UP000478052"/>
    </source>
</evidence>
<evidence type="ECO:0000313" key="2">
    <source>
        <dbReference type="EMBL" id="KAF0769730.1"/>
    </source>
</evidence>
<name>A0A6G0ZFB1_APHCR</name>
<keyword evidence="1" id="KW-0472">Membrane</keyword>
<organism evidence="2 3">
    <name type="scientific">Aphis craccivora</name>
    <name type="common">Cowpea aphid</name>
    <dbReference type="NCBI Taxonomy" id="307492"/>
    <lineage>
        <taxon>Eukaryota</taxon>
        <taxon>Metazoa</taxon>
        <taxon>Ecdysozoa</taxon>
        <taxon>Arthropoda</taxon>
        <taxon>Hexapoda</taxon>
        <taxon>Insecta</taxon>
        <taxon>Pterygota</taxon>
        <taxon>Neoptera</taxon>
        <taxon>Paraneoptera</taxon>
        <taxon>Hemiptera</taxon>
        <taxon>Sternorrhyncha</taxon>
        <taxon>Aphidomorpha</taxon>
        <taxon>Aphidoidea</taxon>
        <taxon>Aphididae</taxon>
        <taxon>Aphidini</taxon>
        <taxon>Aphis</taxon>
        <taxon>Aphis</taxon>
    </lineage>
</organism>
<keyword evidence="1" id="KW-0812">Transmembrane</keyword>
<protein>
    <submittedName>
        <fullName evidence="2">Uncharacterized protein</fullName>
    </submittedName>
</protein>
<accession>A0A6G0ZFB1</accession>
<gene>
    <name evidence="2" type="ORF">FWK35_00034523</name>
</gene>
<dbReference type="OrthoDB" id="7488936at2759"/>
<evidence type="ECO:0000256" key="1">
    <source>
        <dbReference type="SAM" id="Phobius"/>
    </source>
</evidence>
<reference evidence="2 3" key="1">
    <citation type="submission" date="2019-08" db="EMBL/GenBank/DDBJ databases">
        <title>Whole genome of Aphis craccivora.</title>
        <authorList>
            <person name="Voronova N.V."/>
            <person name="Shulinski R.S."/>
            <person name="Bandarenka Y.V."/>
            <person name="Zhorov D.G."/>
            <person name="Warner D."/>
        </authorList>
    </citation>
    <scope>NUCLEOTIDE SEQUENCE [LARGE SCALE GENOMIC DNA]</scope>
    <source>
        <strain evidence="2">180601</strain>
        <tissue evidence="2">Whole Body</tissue>
    </source>
</reference>
<feature type="transmembrane region" description="Helical" evidence="1">
    <location>
        <begin position="153"/>
        <end position="172"/>
    </location>
</feature>
<dbReference type="EMBL" id="VUJU01000544">
    <property type="protein sequence ID" value="KAF0769730.1"/>
    <property type="molecule type" value="Genomic_DNA"/>
</dbReference>
<dbReference type="Proteomes" id="UP000478052">
    <property type="component" value="Unassembled WGS sequence"/>
</dbReference>
<proteinExistence type="predicted"/>
<comment type="caution">
    <text evidence="2">The sequence shown here is derived from an EMBL/GenBank/DDBJ whole genome shotgun (WGS) entry which is preliminary data.</text>
</comment>
<feature type="transmembrane region" description="Helical" evidence="1">
    <location>
        <begin position="184"/>
        <end position="203"/>
    </location>
</feature>
<sequence>MVVMVRRRCHDHAVRRHRRPVRDAVPGRLRGPAAQLAGGAADVHVAAVGVDHPVVALAGVVEAPRDLDETLIQRQVVPDAVLPRGRVHPVERELVHDVLVNAAEREPLLRALRYGHHDQSVVTVIGLFVFVVDRRRSGRVVLVFGAVRGLRRLVTLGRAVVDVVVVVVVFLFRFDVDRGRRRRVRTPVVVVMATAVVTVQVAGRRRRRRAAARPRAVVDRGAQAVVAAAVAGLAAGGERPAGRRAGTLAVPFVVHVQTSQYVIDGETGSV</sequence>
<keyword evidence="1" id="KW-1133">Transmembrane helix</keyword>